<dbReference type="STRING" id="436010.A0A166EM03"/>
<keyword evidence="1" id="KW-0694">RNA-binding</keyword>
<dbReference type="Proteomes" id="UP000076532">
    <property type="component" value="Unassembled WGS sequence"/>
</dbReference>
<accession>A0A166EM03</accession>
<dbReference type="EMBL" id="KV417599">
    <property type="protein sequence ID" value="KZP15895.1"/>
    <property type="molecule type" value="Genomic_DNA"/>
</dbReference>
<dbReference type="PANTHER" id="PTHR23079">
    <property type="entry name" value="RNA-DEPENDENT RNA POLYMERASE"/>
    <property type="match status" value="1"/>
</dbReference>
<dbReference type="AlphaFoldDB" id="A0A166EM03"/>
<dbReference type="GO" id="GO:0030422">
    <property type="term" value="P:siRNA processing"/>
    <property type="evidence" value="ECO:0007669"/>
    <property type="project" value="TreeGrafter"/>
</dbReference>
<keyword evidence="1" id="KW-0696">RNA-directed RNA polymerase</keyword>
<dbReference type="OrthoDB" id="10055769at2759"/>
<reference evidence="3 4" key="1">
    <citation type="journal article" date="2016" name="Mol. Biol. Evol.">
        <title>Comparative Genomics of Early-Diverging Mushroom-Forming Fungi Provides Insights into the Origins of Lignocellulose Decay Capabilities.</title>
        <authorList>
            <person name="Nagy L.G."/>
            <person name="Riley R."/>
            <person name="Tritt A."/>
            <person name="Adam C."/>
            <person name="Daum C."/>
            <person name="Floudas D."/>
            <person name="Sun H."/>
            <person name="Yadav J.S."/>
            <person name="Pangilinan J."/>
            <person name="Larsson K.H."/>
            <person name="Matsuura K."/>
            <person name="Barry K."/>
            <person name="Labutti K."/>
            <person name="Kuo R."/>
            <person name="Ohm R.A."/>
            <person name="Bhattacharya S.S."/>
            <person name="Shirouzu T."/>
            <person name="Yoshinaga Y."/>
            <person name="Martin F.M."/>
            <person name="Grigoriev I.V."/>
            <person name="Hibbett D.S."/>
        </authorList>
    </citation>
    <scope>NUCLEOTIDE SEQUENCE [LARGE SCALE GENOMIC DNA]</scope>
    <source>
        <strain evidence="3 4">CBS 109695</strain>
    </source>
</reference>
<gene>
    <name evidence="3" type="ORF">FIBSPDRAFT_1047836</name>
</gene>
<dbReference type="GO" id="GO:0003723">
    <property type="term" value="F:RNA binding"/>
    <property type="evidence" value="ECO:0007669"/>
    <property type="project" value="UniProtKB-KW"/>
</dbReference>
<keyword evidence="4" id="KW-1185">Reference proteome</keyword>
<dbReference type="EC" id="2.7.7.48" evidence="1"/>
<organism evidence="3 4">
    <name type="scientific">Athelia psychrophila</name>
    <dbReference type="NCBI Taxonomy" id="1759441"/>
    <lineage>
        <taxon>Eukaryota</taxon>
        <taxon>Fungi</taxon>
        <taxon>Dikarya</taxon>
        <taxon>Basidiomycota</taxon>
        <taxon>Agaricomycotina</taxon>
        <taxon>Agaricomycetes</taxon>
        <taxon>Agaricomycetidae</taxon>
        <taxon>Atheliales</taxon>
        <taxon>Atheliaceae</taxon>
        <taxon>Athelia</taxon>
    </lineage>
</organism>
<comment type="similarity">
    <text evidence="1">Belongs to the RdRP family.</text>
</comment>
<dbReference type="InterPro" id="IPR057596">
    <property type="entry name" value="RDRP_core"/>
</dbReference>
<proteinExistence type="inferred from homology"/>
<name>A0A166EM03_9AGAM</name>
<protein>
    <recommendedName>
        <fullName evidence="1">RNA-dependent RNA polymerase</fullName>
        <ecNumber evidence="1">2.7.7.48</ecNumber>
    </recommendedName>
</protein>
<evidence type="ECO:0000313" key="4">
    <source>
        <dbReference type="Proteomes" id="UP000076532"/>
    </source>
</evidence>
<dbReference type="GO" id="GO:0031380">
    <property type="term" value="C:nuclear RNA-directed RNA polymerase complex"/>
    <property type="evidence" value="ECO:0007669"/>
    <property type="project" value="TreeGrafter"/>
</dbReference>
<feature type="domain" description="RDRP core" evidence="2">
    <location>
        <begin position="16"/>
        <end position="280"/>
    </location>
</feature>
<sequence>MPAPCFVDHSQDIEAESQARAARNETQLQYCAQGSRLALKLETITNLAENDVPRAVISTLFHEDLKAQVATFTQWDGLDAMPDLWRHHAHVGGVRTAHATRESAAEAKAMGCRLRRPEEADDEDDIVDSDLTHGRSTAWWDEANGLPSPLEETCMVLLDFGPLPANSAVLQEKVLQVALKTVEAYTSMFKIDVHVPRCLFLIRTIVFEDENQVKSSRRNVWVIRNPYKHLADTRKVKAVYKPQLANYTDVIVCSVKGHRRLADWLAGGDYDGDKGSIFLRSYSSGTVRDANEIFSHESEDVTTQKARTGAHVMELVESEHPITSTSVAERTHKSGQ</sequence>
<dbReference type="InterPro" id="IPR007855">
    <property type="entry name" value="RDRP"/>
</dbReference>
<comment type="catalytic activity">
    <reaction evidence="1">
        <text>RNA(n) + a ribonucleoside 5'-triphosphate = RNA(n+1) + diphosphate</text>
        <dbReference type="Rhea" id="RHEA:21248"/>
        <dbReference type="Rhea" id="RHEA-COMP:14527"/>
        <dbReference type="Rhea" id="RHEA-COMP:17342"/>
        <dbReference type="ChEBI" id="CHEBI:33019"/>
        <dbReference type="ChEBI" id="CHEBI:61557"/>
        <dbReference type="ChEBI" id="CHEBI:140395"/>
        <dbReference type="EC" id="2.7.7.48"/>
    </reaction>
</comment>
<dbReference type="Pfam" id="PF05183">
    <property type="entry name" value="RdRP"/>
    <property type="match status" value="1"/>
</dbReference>
<dbReference type="GO" id="GO:0003968">
    <property type="term" value="F:RNA-directed RNA polymerase activity"/>
    <property type="evidence" value="ECO:0007669"/>
    <property type="project" value="UniProtKB-KW"/>
</dbReference>
<evidence type="ECO:0000256" key="1">
    <source>
        <dbReference type="RuleBase" id="RU363098"/>
    </source>
</evidence>
<evidence type="ECO:0000259" key="2">
    <source>
        <dbReference type="Pfam" id="PF05183"/>
    </source>
</evidence>
<keyword evidence="1" id="KW-0808">Transferase</keyword>
<evidence type="ECO:0000313" key="3">
    <source>
        <dbReference type="EMBL" id="KZP15895.1"/>
    </source>
</evidence>
<dbReference type="PANTHER" id="PTHR23079:SF55">
    <property type="entry name" value="RNA-DIRECTED RNA POLYMERASE"/>
    <property type="match status" value="1"/>
</dbReference>
<keyword evidence="1" id="KW-0548">Nucleotidyltransferase</keyword>